<evidence type="ECO:0000256" key="9">
    <source>
        <dbReference type="ARBA" id="ARBA00022737"/>
    </source>
</evidence>
<dbReference type="InterPro" id="IPR004316">
    <property type="entry name" value="SWEET_rpt"/>
</dbReference>
<dbReference type="GO" id="GO:0051119">
    <property type="term" value="F:sugar transmembrane transporter activity"/>
    <property type="evidence" value="ECO:0007669"/>
    <property type="project" value="InterPro"/>
</dbReference>
<organism evidence="14">
    <name type="scientific">Xenopsylla cheopis</name>
    <name type="common">Oriental rat flea</name>
    <name type="synonym">Pulex cheopis</name>
    <dbReference type="NCBI Taxonomy" id="163159"/>
    <lineage>
        <taxon>Eukaryota</taxon>
        <taxon>Metazoa</taxon>
        <taxon>Ecdysozoa</taxon>
        <taxon>Arthropoda</taxon>
        <taxon>Hexapoda</taxon>
        <taxon>Insecta</taxon>
        <taxon>Pterygota</taxon>
        <taxon>Neoptera</taxon>
        <taxon>Endopterygota</taxon>
        <taxon>Siphonaptera</taxon>
        <taxon>Pulicidae</taxon>
        <taxon>Xenopsyllinae</taxon>
        <taxon>Xenopsylla</taxon>
    </lineage>
</organism>
<comment type="subcellular location">
    <subcellularLocation>
        <location evidence="1">Cell membrane</location>
        <topology evidence="1">Multi-pass membrane protein</topology>
    </subcellularLocation>
    <subcellularLocation>
        <location evidence="2">Golgi apparatus membrane</location>
        <topology evidence="2">Multi-pass membrane protein</topology>
    </subcellularLocation>
</comment>
<keyword evidence="8 13" id="KW-0812">Transmembrane</keyword>
<dbReference type="Gene3D" id="1.20.1280.290">
    <property type="match status" value="1"/>
</dbReference>
<keyword evidence="5" id="KW-0813">Transport</keyword>
<evidence type="ECO:0000256" key="13">
    <source>
        <dbReference type="SAM" id="Phobius"/>
    </source>
</evidence>
<dbReference type="PANTHER" id="PTHR10791">
    <property type="entry name" value="RAG1-ACTIVATING PROTEIN 1"/>
    <property type="match status" value="1"/>
</dbReference>
<feature type="transmembrane region" description="Helical" evidence="13">
    <location>
        <begin position="28"/>
        <end position="50"/>
    </location>
</feature>
<feature type="transmembrane region" description="Helical" evidence="13">
    <location>
        <begin position="62"/>
        <end position="81"/>
    </location>
</feature>
<dbReference type="Pfam" id="PF03083">
    <property type="entry name" value="MtN3_slv"/>
    <property type="match status" value="1"/>
</dbReference>
<protein>
    <recommendedName>
        <fullName evidence="4">Sugar transporter SWEET1</fullName>
    </recommendedName>
</protein>
<evidence type="ECO:0000313" key="14">
    <source>
        <dbReference type="EMBL" id="NOV51163.1"/>
    </source>
</evidence>
<evidence type="ECO:0000256" key="8">
    <source>
        <dbReference type="ARBA" id="ARBA00022692"/>
    </source>
</evidence>
<keyword evidence="11" id="KW-0333">Golgi apparatus</keyword>
<evidence type="ECO:0000256" key="11">
    <source>
        <dbReference type="ARBA" id="ARBA00023034"/>
    </source>
</evidence>
<dbReference type="InterPro" id="IPR047664">
    <property type="entry name" value="SWEET"/>
</dbReference>
<dbReference type="PANTHER" id="PTHR10791:SF5">
    <property type="entry name" value="SUGAR TRANSPORTER SWEET"/>
    <property type="match status" value="1"/>
</dbReference>
<proteinExistence type="inferred from homology"/>
<evidence type="ECO:0000256" key="12">
    <source>
        <dbReference type="ARBA" id="ARBA00023136"/>
    </source>
</evidence>
<evidence type="ECO:0000256" key="6">
    <source>
        <dbReference type="ARBA" id="ARBA00022475"/>
    </source>
</evidence>
<evidence type="ECO:0000256" key="10">
    <source>
        <dbReference type="ARBA" id="ARBA00022989"/>
    </source>
</evidence>
<evidence type="ECO:0000256" key="7">
    <source>
        <dbReference type="ARBA" id="ARBA00022597"/>
    </source>
</evidence>
<evidence type="ECO:0000256" key="2">
    <source>
        <dbReference type="ARBA" id="ARBA00004653"/>
    </source>
</evidence>
<keyword evidence="12 13" id="KW-0472">Membrane</keyword>
<dbReference type="GO" id="GO:0000139">
    <property type="term" value="C:Golgi membrane"/>
    <property type="evidence" value="ECO:0007669"/>
    <property type="project" value="UniProtKB-SubCell"/>
</dbReference>
<name>A0A6M2DYJ9_XENCH</name>
<dbReference type="GO" id="GO:0005886">
    <property type="term" value="C:plasma membrane"/>
    <property type="evidence" value="ECO:0007669"/>
    <property type="project" value="UniProtKB-SubCell"/>
</dbReference>
<keyword evidence="7" id="KW-0762">Sugar transport</keyword>
<evidence type="ECO:0000256" key="1">
    <source>
        <dbReference type="ARBA" id="ARBA00004651"/>
    </source>
</evidence>
<reference evidence="14" key="1">
    <citation type="submission" date="2020-03" db="EMBL/GenBank/DDBJ databases">
        <title>Transcriptomic Profiling of the Digestive Tract of the Rat Flea, Xenopsylla cheopis, Following Blood Feeding and Infection with Yersinia pestis.</title>
        <authorList>
            <person name="Bland D.M."/>
            <person name="Martens C.A."/>
            <person name="Virtaneva K."/>
            <person name="Kanakabandi K."/>
            <person name="Long D."/>
            <person name="Rosenke R."/>
            <person name="Saturday G.A."/>
            <person name="Hoyt F.H."/>
            <person name="Bruno D.P."/>
            <person name="Ribeiro J.M.C."/>
            <person name="Hinnebusch J."/>
        </authorList>
    </citation>
    <scope>NUCLEOTIDE SEQUENCE</scope>
</reference>
<dbReference type="EMBL" id="GIIL01007437">
    <property type="protein sequence ID" value="NOV51163.1"/>
    <property type="molecule type" value="Transcribed_RNA"/>
</dbReference>
<evidence type="ECO:0000256" key="3">
    <source>
        <dbReference type="ARBA" id="ARBA00007809"/>
    </source>
</evidence>
<keyword evidence="9" id="KW-0677">Repeat</keyword>
<sequence>MVITCLGLMLMASPLLNLGEIIRKKDSSALPLPLIAMGTIVSFLWLIYGLAARNNFLIAQNIAGFLICLLQLPLLVIYPSNHNEAHKEKLL</sequence>
<dbReference type="FunFam" id="1.20.1280.290:FF:000004">
    <property type="entry name" value="Sugar transporter SWEET"/>
    <property type="match status" value="1"/>
</dbReference>
<comment type="similarity">
    <text evidence="3">Belongs to the SWEET sugar transporter family.</text>
</comment>
<evidence type="ECO:0000256" key="5">
    <source>
        <dbReference type="ARBA" id="ARBA00022448"/>
    </source>
</evidence>
<keyword evidence="6" id="KW-1003">Cell membrane</keyword>
<keyword evidence="10 13" id="KW-1133">Transmembrane helix</keyword>
<dbReference type="AlphaFoldDB" id="A0A6M2DYJ9"/>
<evidence type="ECO:0000256" key="4">
    <source>
        <dbReference type="ARBA" id="ARBA00021741"/>
    </source>
</evidence>
<accession>A0A6M2DYJ9</accession>